<comment type="caution">
    <text evidence="2">The sequence shown here is derived from an EMBL/GenBank/DDBJ whole genome shotgun (WGS) entry which is preliminary data.</text>
</comment>
<reference evidence="2" key="1">
    <citation type="submission" date="2021-06" db="EMBL/GenBank/DDBJ databases">
        <authorList>
            <person name="Kallberg Y."/>
            <person name="Tangrot J."/>
            <person name="Rosling A."/>
        </authorList>
    </citation>
    <scope>NUCLEOTIDE SEQUENCE</scope>
    <source>
        <strain evidence="2">CL551</strain>
    </source>
</reference>
<name>A0A9N8VCW5_9GLOM</name>
<evidence type="ECO:0000256" key="1">
    <source>
        <dbReference type="SAM" id="MobiDB-lite"/>
    </source>
</evidence>
<protein>
    <submittedName>
        <fullName evidence="2">7067_t:CDS:1</fullName>
    </submittedName>
</protein>
<proteinExistence type="predicted"/>
<organism evidence="2 3">
    <name type="scientific">Acaulospora morrowiae</name>
    <dbReference type="NCBI Taxonomy" id="94023"/>
    <lineage>
        <taxon>Eukaryota</taxon>
        <taxon>Fungi</taxon>
        <taxon>Fungi incertae sedis</taxon>
        <taxon>Mucoromycota</taxon>
        <taxon>Glomeromycotina</taxon>
        <taxon>Glomeromycetes</taxon>
        <taxon>Diversisporales</taxon>
        <taxon>Acaulosporaceae</taxon>
        <taxon>Acaulospora</taxon>
    </lineage>
</organism>
<dbReference type="AlphaFoldDB" id="A0A9N8VCW5"/>
<evidence type="ECO:0000313" key="2">
    <source>
        <dbReference type="EMBL" id="CAG8451106.1"/>
    </source>
</evidence>
<sequence length="63" mass="7046">MIMIISFIGENKASGTCVLKEVCLEKGLPANVNPRIRGMIRDDPPNGDEHYDTYDTYDESSKP</sequence>
<keyword evidence="3" id="KW-1185">Reference proteome</keyword>
<feature type="region of interest" description="Disordered" evidence="1">
    <location>
        <begin position="34"/>
        <end position="63"/>
    </location>
</feature>
<dbReference type="Proteomes" id="UP000789342">
    <property type="component" value="Unassembled WGS sequence"/>
</dbReference>
<feature type="compositionally biased region" description="Basic and acidic residues" evidence="1">
    <location>
        <begin position="39"/>
        <end position="63"/>
    </location>
</feature>
<dbReference type="EMBL" id="CAJVPV010000317">
    <property type="protein sequence ID" value="CAG8451106.1"/>
    <property type="molecule type" value="Genomic_DNA"/>
</dbReference>
<evidence type="ECO:0000313" key="3">
    <source>
        <dbReference type="Proteomes" id="UP000789342"/>
    </source>
</evidence>
<gene>
    <name evidence="2" type="ORF">AMORRO_LOCUS900</name>
</gene>
<accession>A0A9N8VCW5</accession>